<protein>
    <recommendedName>
        <fullName evidence="3">BZIP domain-containing protein</fullName>
    </recommendedName>
</protein>
<gene>
    <name evidence="1" type="ORF">WJX75_006809</name>
</gene>
<name>A0ABR2Z486_9CHLO</name>
<comment type="caution">
    <text evidence="1">The sequence shown here is derived from an EMBL/GenBank/DDBJ whole genome shotgun (WGS) entry which is preliminary data.</text>
</comment>
<evidence type="ECO:0008006" key="3">
    <source>
        <dbReference type="Google" id="ProtNLM"/>
    </source>
</evidence>
<sequence>MQAWRLPGVGAKEAVGAVSALSHCDSVVQVHGPTGCSEAMTVEAGGSASTPPPPYKQDETSAVLGDRCIERSSAMSDTREKGSRQKAYRCREKEKQEANEFHLEQLSRKVAALEGCTSAYGDSKKLPDDGEIAGSFCFGEAIIQLQLTRGIVRALTVDNLTVIWKVPLLS</sequence>
<reference evidence="1 2" key="1">
    <citation type="journal article" date="2024" name="Nat. Commun.">
        <title>Phylogenomics reveals the evolutionary origins of lichenization in chlorophyte algae.</title>
        <authorList>
            <person name="Puginier C."/>
            <person name="Libourel C."/>
            <person name="Otte J."/>
            <person name="Skaloud P."/>
            <person name="Haon M."/>
            <person name="Grisel S."/>
            <person name="Petersen M."/>
            <person name="Berrin J.G."/>
            <person name="Delaux P.M."/>
            <person name="Dal Grande F."/>
            <person name="Keller J."/>
        </authorList>
    </citation>
    <scope>NUCLEOTIDE SEQUENCE [LARGE SCALE GENOMIC DNA]</scope>
    <source>
        <strain evidence="1 2">SAG 216-7</strain>
    </source>
</reference>
<keyword evidence="2" id="KW-1185">Reference proteome</keyword>
<evidence type="ECO:0000313" key="2">
    <source>
        <dbReference type="Proteomes" id="UP001491310"/>
    </source>
</evidence>
<accession>A0ABR2Z486</accession>
<dbReference type="EMBL" id="JALJOT010000001">
    <property type="protein sequence ID" value="KAK9918776.1"/>
    <property type="molecule type" value="Genomic_DNA"/>
</dbReference>
<dbReference type="Proteomes" id="UP001491310">
    <property type="component" value="Unassembled WGS sequence"/>
</dbReference>
<evidence type="ECO:0000313" key="1">
    <source>
        <dbReference type="EMBL" id="KAK9918776.1"/>
    </source>
</evidence>
<organism evidence="1 2">
    <name type="scientific">Coccomyxa subellipsoidea</name>
    <dbReference type="NCBI Taxonomy" id="248742"/>
    <lineage>
        <taxon>Eukaryota</taxon>
        <taxon>Viridiplantae</taxon>
        <taxon>Chlorophyta</taxon>
        <taxon>core chlorophytes</taxon>
        <taxon>Trebouxiophyceae</taxon>
        <taxon>Trebouxiophyceae incertae sedis</taxon>
        <taxon>Coccomyxaceae</taxon>
        <taxon>Coccomyxa</taxon>
    </lineage>
</organism>
<proteinExistence type="predicted"/>